<accession>A0A4Z0HAZ1</accession>
<name>A0A4Z0HAZ1_9ACTN</name>
<dbReference type="RefSeq" id="WP_135339942.1">
    <property type="nucleotide sequence ID" value="NZ_JBHLTX010000035.1"/>
</dbReference>
<gene>
    <name evidence="1" type="ORF">E4099_17130</name>
</gene>
<dbReference type="Proteomes" id="UP000297948">
    <property type="component" value="Unassembled WGS sequence"/>
</dbReference>
<evidence type="ECO:0000313" key="1">
    <source>
        <dbReference type="EMBL" id="TGB07369.1"/>
    </source>
</evidence>
<evidence type="ECO:0000313" key="2">
    <source>
        <dbReference type="Proteomes" id="UP000297948"/>
    </source>
</evidence>
<dbReference type="EMBL" id="SRID01000151">
    <property type="protein sequence ID" value="TGB07369.1"/>
    <property type="molecule type" value="Genomic_DNA"/>
</dbReference>
<organism evidence="1 2">
    <name type="scientific">Streptomyces palmae</name>
    <dbReference type="NCBI Taxonomy" id="1701085"/>
    <lineage>
        <taxon>Bacteria</taxon>
        <taxon>Bacillati</taxon>
        <taxon>Actinomycetota</taxon>
        <taxon>Actinomycetes</taxon>
        <taxon>Kitasatosporales</taxon>
        <taxon>Streptomycetaceae</taxon>
        <taxon>Streptomyces</taxon>
    </lineage>
</organism>
<dbReference type="OrthoDB" id="4315371at2"/>
<comment type="caution">
    <text evidence="1">The sequence shown here is derived from an EMBL/GenBank/DDBJ whole genome shotgun (WGS) entry which is preliminary data.</text>
</comment>
<dbReference type="AlphaFoldDB" id="A0A4Z0HAZ1"/>
<keyword evidence="2" id="KW-1185">Reference proteome</keyword>
<protein>
    <submittedName>
        <fullName evidence="1">Uncharacterized protein</fullName>
    </submittedName>
</protein>
<reference evidence="1 2" key="1">
    <citation type="submission" date="2019-03" db="EMBL/GenBank/DDBJ databases">
        <authorList>
            <person name="Gonzalez-Pimentel J.L."/>
        </authorList>
    </citation>
    <scope>NUCLEOTIDE SEQUENCE [LARGE SCALE GENOMIC DNA]</scope>
    <source>
        <strain evidence="1 2">JCM 31289</strain>
    </source>
</reference>
<proteinExistence type="predicted"/>
<sequence>MSAVTVFPGREPAAHGATALGDHADGHSRHFLGNALRAVKVFAGTAVSVVLLGEYGDEVRRPHR</sequence>